<dbReference type="InterPro" id="IPR023795">
    <property type="entry name" value="Serpin_CS"/>
</dbReference>
<evidence type="ECO:0000313" key="4">
    <source>
        <dbReference type="Proteomes" id="UP000887581"/>
    </source>
</evidence>
<sequence>METDISIVCTGLMVRVFRKPKRFATVGLTGNVLLIEVNMELQKYFPTMSLFEYAQIGLATKLLQETAQNGKSVVLSPLSVSTALFAMYLGANGTTKQQFTKLGFVKLLATINKRGSKNYTLRVANRLYVRHDEKSERSIKESFKEKLRFYFVEKLCSVSYSKKEEFVQMSMMEKTDVFPYHEDHSVQVIKLPYIGGSDKLEMVIILPIIRFGLPNILKNLTAINLLNYVNNPSPKRVTIRLPKFQAKGKLNLKKSLKKIGIANMFDENANFGELTDAPISVDEKGTQSGAQYRNLEDHIAKKRTRFIADQPFLFVIVKNITTVLFAGQYVT</sequence>
<dbReference type="SUPFAM" id="SSF56574">
    <property type="entry name" value="Serpins"/>
    <property type="match status" value="1"/>
</dbReference>
<dbReference type="CDD" id="cd00172">
    <property type="entry name" value="serpin"/>
    <property type="match status" value="1"/>
</dbReference>
<keyword evidence="4" id="KW-1185">Reference proteome</keyword>
<dbReference type="Pfam" id="PF00079">
    <property type="entry name" value="Serpin"/>
    <property type="match status" value="1"/>
</dbReference>
<reference evidence="5" key="1">
    <citation type="submission" date="2022-11" db="UniProtKB">
        <authorList>
            <consortium name="WormBaseParasite"/>
        </authorList>
    </citation>
    <scope>IDENTIFICATION</scope>
</reference>
<dbReference type="GO" id="GO:0005615">
    <property type="term" value="C:extracellular space"/>
    <property type="evidence" value="ECO:0007669"/>
    <property type="project" value="InterPro"/>
</dbReference>
<proteinExistence type="inferred from homology"/>
<organism evidence="4 5">
    <name type="scientific">Setaria digitata</name>
    <dbReference type="NCBI Taxonomy" id="48799"/>
    <lineage>
        <taxon>Eukaryota</taxon>
        <taxon>Metazoa</taxon>
        <taxon>Ecdysozoa</taxon>
        <taxon>Nematoda</taxon>
        <taxon>Chromadorea</taxon>
        <taxon>Rhabditida</taxon>
        <taxon>Spirurina</taxon>
        <taxon>Spiruromorpha</taxon>
        <taxon>Filarioidea</taxon>
        <taxon>Setariidae</taxon>
        <taxon>Setaria</taxon>
    </lineage>
</organism>
<dbReference type="PANTHER" id="PTHR11461:SF211">
    <property type="entry name" value="GH10112P-RELATED"/>
    <property type="match status" value="1"/>
</dbReference>
<dbReference type="InterPro" id="IPR023796">
    <property type="entry name" value="Serpin_dom"/>
</dbReference>
<dbReference type="InterPro" id="IPR000215">
    <property type="entry name" value="Serpin_fam"/>
</dbReference>
<dbReference type="Gene3D" id="3.30.497.10">
    <property type="entry name" value="Antithrombin, subunit I, domain 2"/>
    <property type="match status" value="2"/>
</dbReference>
<feature type="domain" description="Serpin" evidence="3">
    <location>
        <begin position="60"/>
        <end position="330"/>
    </location>
</feature>
<dbReference type="InterPro" id="IPR042178">
    <property type="entry name" value="Serpin_sf_1"/>
</dbReference>
<dbReference type="Proteomes" id="UP000887581">
    <property type="component" value="Unplaced"/>
</dbReference>
<evidence type="ECO:0000259" key="3">
    <source>
        <dbReference type="SMART" id="SM00093"/>
    </source>
</evidence>
<protein>
    <submittedName>
        <fullName evidence="5">Serpin domain-containing protein</fullName>
    </submittedName>
</protein>
<dbReference type="Gene3D" id="2.30.39.10">
    <property type="entry name" value="Alpha-1-antitrypsin, domain 1"/>
    <property type="match status" value="1"/>
</dbReference>
<dbReference type="SMART" id="SM00093">
    <property type="entry name" value="SERPIN"/>
    <property type="match status" value="1"/>
</dbReference>
<name>A0A915PHZ8_9BILA</name>
<evidence type="ECO:0000313" key="5">
    <source>
        <dbReference type="WBParaSite" id="sdigi.contig1194.g10261.t1"/>
    </source>
</evidence>
<dbReference type="InterPro" id="IPR042185">
    <property type="entry name" value="Serpin_sf_2"/>
</dbReference>
<dbReference type="AlphaFoldDB" id="A0A915PHZ8"/>
<dbReference type="WBParaSite" id="sdigi.contig1194.g10261.t1">
    <property type="protein sequence ID" value="sdigi.contig1194.g10261.t1"/>
    <property type="gene ID" value="sdigi.contig1194.g10261"/>
</dbReference>
<evidence type="ECO:0000256" key="2">
    <source>
        <dbReference type="RuleBase" id="RU000411"/>
    </source>
</evidence>
<accession>A0A915PHZ8</accession>
<dbReference type="PANTHER" id="PTHR11461">
    <property type="entry name" value="SERINE PROTEASE INHIBITOR, SERPIN"/>
    <property type="match status" value="1"/>
</dbReference>
<dbReference type="InterPro" id="IPR036186">
    <property type="entry name" value="Serpin_sf"/>
</dbReference>
<comment type="similarity">
    <text evidence="1 2">Belongs to the serpin family.</text>
</comment>
<dbReference type="PROSITE" id="PS00284">
    <property type="entry name" value="SERPIN"/>
    <property type="match status" value="1"/>
</dbReference>
<evidence type="ECO:0000256" key="1">
    <source>
        <dbReference type="ARBA" id="ARBA00009500"/>
    </source>
</evidence>
<dbReference type="GO" id="GO:0004867">
    <property type="term" value="F:serine-type endopeptidase inhibitor activity"/>
    <property type="evidence" value="ECO:0007669"/>
    <property type="project" value="InterPro"/>
</dbReference>